<keyword evidence="4" id="KW-1185">Reference proteome</keyword>
<feature type="domain" description="Metallo-beta-lactamase" evidence="2">
    <location>
        <begin position="20"/>
        <end position="213"/>
    </location>
</feature>
<feature type="compositionally biased region" description="Basic and acidic residues" evidence="1">
    <location>
        <begin position="288"/>
        <end position="297"/>
    </location>
</feature>
<dbReference type="InterPro" id="IPR036866">
    <property type="entry name" value="RibonucZ/Hydroxyglut_hydro"/>
</dbReference>
<dbReference type="AlphaFoldDB" id="A0A495AAF7"/>
<proteinExistence type="predicted"/>
<keyword evidence="3" id="KW-0378">Hydrolase</keyword>
<feature type="region of interest" description="Disordered" evidence="1">
    <location>
        <begin position="274"/>
        <end position="297"/>
    </location>
</feature>
<comment type="caution">
    <text evidence="3">The sequence shown here is derived from an EMBL/GenBank/DDBJ whole genome shotgun (WGS) entry which is preliminary data.</text>
</comment>
<evidence type="ECO:0000313" key="4">
    <source>
        <dbReference type="Proteomes" id="UP000249516"/>
    </source>
</evidence>
<dbReference type="CDD" id="cd16282">
    <property type="entry name" value="metallo-hydrolase-like_MBL-fold"/>
    <property type="match status" value="1"/>
</dbReference>
<sequence length="297" mass="32386">MARTQELRRGVYVIGTENWRLNSGLVLGTQRALVVDTGAGPRQGREILAAVRDVTDLPLTVVNTHAHYDHYMGNAVFARAGVTEFWAHKACASAMAEVGEYQRSFVGTQEPEMGAGEGIDTRLVLPTNTLPGTGLRPSLTRIDLGERPVTLFFLGPGHTDNDVCVGVDDVVFCGDLVEEGSDPNFEDAYPQRWVESLRALATLERYTAFVPGHGTPVTGNFVSQQADTMELAIRRARDVDLAGEGPSTAAMYRLPYQAGVARVFLDRWALIESQRAADAPPPTTPEPRQPRSPDTRP</sequence>
<dbReference type="Gene3D" id="3.60.15.10">
    <property type="entry name" value="Ribonuclease Z/Hydroxyacylglutathione hydrolase-like"/>
    <property type="match status" value="1"/>
</dbReference>
<evidence type="ECO:0000256" key="1">
    <source>
        <dbReference type="SAM" id="MobiDB-lite"/>
    </source>
</evidence>
<dbReference type="SMART" id="SM00849">
    <property type="entry name" value="Lactamase_B"/>
    <property type="match status" value="1"/>
</dbReference>
<dbReference type="Proteomes" id="UP000249516">
    <property type="component" value="Unassembled WGS sequence"/>
</dbReference>
<name>A0A495AAF7_9MICC</name>
<dbReference type="RefSeq" id="WP_121030342.1">
    <property type="nucleotide sequence ID" value="NZ_PNJG02000001.1"/>
</dbReference>
<dbReference type="EMBL" id="PNJG02000001">
    <property type="protein sequence ID" value="RKQ37019.1"/>
    <property type="molecule type" value="Genomic_DNA"/>
</dbReference>
<evidence type="ECO:0000259" key="2">
    <source>
        <dbReference type="SMART" id="SM00849"/>
    </source>
</evidence>
<dbReference type="Pfam" id="PF00753">
    <property type="entry name" value="Lactamase_B"/>
    <property type="match status" value="1"/>
</dbReference>
<dbReference type="InterPro" id="IPR001279">
    <property type="entry name" value="Metallo-B-lactamas"/>
</dbReference>
<organism evidence="3 4">
    <name type="scientific">Kocuria tytonis</name>
    <dbReference type="NCBI Taxonomy" id="2054280"/>
    <lineage>
        <taxon>Bacteria</taxon>
        <taxon>Bacillati</taxon>
        <taxon>Actinomycetota</taxon>
        <taxon>Actinomycetes</taxon>
        <taxon>Micrococcales</taxon>
        <taxon>Micrococcaceae</taxon>
        <taxon>Kocuria</taxon>
    </lineage>
</organism>
<protein>
    <submittedName>
        <fullName evidence="3">MBL fold metallo-hydrolase</fullName>
    </submittedName>
</protein>
<evidence type="ECO:0000313" key="3">
    <source>
        <dbReference type="EMBL" id="RKQ37019.1"/>
    </source>
</evidence>
<gene>
    <name evidence="3" type="ORF">C1C97_005365</name>
</gene>
<dbReference type="SUPFAM" id="SSF56281">
    <property type="entry name" value="Metallo-hydrolase/oxidoreductase"/>
    <property type="match status" value="1"/>
</dbReference>
<dbReference type="PANTHER" id="PTHR42951:SF4">
    <property type="entry name" value="ACYL-COENZYME A THIOESTERASE MBLAC2"/>
    <property type="match status" value="1"/>
</dbReference>
<dbReference type="OrthoDB" id="2273115at2"/>
<dbReference type="InterPro" id="IPR050855">
    <property type="entry name" value="NDM-1-like"/>
</dbReference>
<accession>A0A495AAF7</accession>
<dbReference type="GO" id="GO:0016787">
    <property type="term" value="F:hydrolase activity"/>
    <property type="evidence" value="ECO:0007669"/>
    <property type="project" value="UniProtKB-KW"/>
</dbReference>
<reference evidence="3 4" key="1">
    <citation type="submission" date="2018-10" db="EMBL/GenBank/DDBJ databases">
        <title>Kocuria tytouropygialis sp. nov., isolated from the uropygial gland of an American barn owl (Tyto furcata).</title>
        <authorList>
            <person name="Braun M.S."/>
            <person name="Wang E."/>
            <person name="Zimmermann S."/>
            <person name="Wagner H."/>
            <person name="Wink M."/>
        </authorList>
    </citation>
    <scope>NUCLEOTIDE SEQUENCE [LARGE SCALE GENOMIC DNA]</scope>
    <source>
        <strain evidence="3 4">442</strain>
    </source>
</reference>
<dbReference type="PANTHER" id="PTHR42951">
    <property type="entry name" value="METALLO-BETA-LACTAMASE DOMAIN-CONTAINING"/>
    <property type="match status" value="1"/>
</dbReference>